<feature type="compositionally biased region" description="Polar residues" evidence="4">
    <location>
        <begin position="1383"/>
        <end position="1398"/>
    </location>
</feature>
<dbReference type="PROSITE" id="PS51746">
    <property type="entry name" value="PPM_2"/>
    <property type="match status" value="1"/>
</dbReference>
<evidence type="ECO:0000259" key="5">
    <source>
        <dbReference type="PROSITE" id="PS50003"/>
    </source>
</evidence>
<evidence type="ECO:0000313" key="8">
    <source>
        <dbReference type="Proteomes" id="UP000005408"/>
    </source>
</evidence>
<dbReference type="GO" id="GO:0046872">
    <property type="term" value="F:metal ion binding"/>
    <property type="evidence" value="ECO:0007669"/>
    <property type="project" value="UniProtKB-KW"/>
</dbReference>
<dbReference type="Gene3D" id="2.30.29.30">
    <property type="entry name" value="Pleckstrin-homology domain (PH domain)/Phosphotyrosine-binding domain (PTB)"/>
    <property type="match status" value="1"/>
</dbReference>
<protein>
    <recommendedName>
        <fullName evidence="9">PH domain leucine-rich repeat-containing protein phosphatase 2</fullName>
    </recommendedName>
</protein>
<keyword evidence="2" id="KW-0479">Metal-binding</keyword>
<evidence type="ECO:0000256" key="1">
    <source>
        <dbReference type="ARBA" id="ARBA00022614"/>
    </source>
</evidence>
<feature type="region of interest" description="Disordered" evidence="4">
    <location>
        <begin position="1379"/>
        <end position="1402"/>
    </location>
</feature>
<dbReference type="InterPro" id="IPR011993">
    <property type="entry name" value="PH-like_dom_sf"/>
</dbReference>
<dbReference type="InterPro" id="IPR036457">
    <property type="entry name" value="PPM-type-like_dom_sf"/>
</dbReference>
<reference evidence="7" key="1">
    <citation type="submission" date="2022-08" db="UniProtKB">
        <authorList>
            <consortium name="EnsemblMetazoa"/>
        </authorList>
    </citation>
    <scope>IDENTIFICATION</scope>
    <source>
        <strain evidence="7">05x7-T-G4-1.051#20</strain>
    </source>
</reference>
<evidence type="ECO:0000256" key="2">
    <source>
        <dbReference type="ARBA" id="ARBA00022723"/>
    </source>
</evidence>
<feature type="region of interest" description="Disordered" evidence="4">
    <location>
        <begin position="1485"/>
        <end position="1586"/>
    </location>
</feature>
<keyword evidence="3" id="KW-0677">Repeat</keyword>
<accession>A0A8W8JT78</accession>
<dbReference type="PANTHER" id="PTHR48051">
    <property type="match status" value="1"/>
</dbReference>
<dbReference type="CDD" id="cd00143">
    <property type="entry name" value="PP2Cc"/>
    <property type="match status" value="1"/>
</dbReference>
<dbReference type="CDD" id="cd17213">
    <property type="entry name" value="RA_PHLPP"/>
    <property type="match status" value="1"/>
</dbReference>
<dbReference type="EnsemblMetazoa" id="G20231.3">
    <property type="protein sequence ID" value="G20231.3:cds"/>
    <property type="gene ID" value="G20231"/>
</dbReference>
<evidence type="ECO:0000256" key="4">
    <source>
        <dbReference type="SAM" id="MobiDB-lite"/>
    </source>
</evidence>
<dbReference type="InterPro" id="IPR050216">
    <property type="entry name" value="LRR_domain-containing"/>
</dbReference>
<dbReference type="OrthoDB" id="1394818at2759"/>
<dbReference type="SMART" id="SM00332">
    <property type="entry name" value="PP2Cc"/>
    <property type="match status" value="1"/>
</dbReference>
<dbReference type="SUPFAM" id="SSF50729">
    <property type="entry name" value="PH domain-like"/>
    <property type="match status" value="1"/>
</dbReference>
<feature type="domain" description="PH" evidence="5">
    <location>
        <begin position="270"/>
        <end position="366"/>
    </location>
</feature>
<dbReference type="Gene3D" id="3.80.10.10">
    <property type="entry name" value="Ribonuclease Inhibitor"/>
    <property type="match status" value="3"/>
</dbReference>
<evidence type="ECO:0000259" key="6">
    <source>
        <dbReference type="PROSITE" id="PS51746"/>
    </source>
</evidence>
<feature type="compositionally biased region" description="Polar residues" evidence="4">
    <location>
        <begin position="50"/>
        <end position="79"/>
    </location>
</feature>
<dbReference type="Pfam" id="PF13855">
    <property type="entry name" value="LRR_8"/>
    <property type="match status" value="3"/>
</dbReference>
<evidence type="ECO:0008006" key="9">
    <source>
        <dbReference type="Google" id="ProtNLM"/>
    </source>
</evidence>
<dbReference type="SMART" id="SM00369">
    <property type="entry name" value="LRR_TYP"/>
    <property type="match status" value="11"/>
</dbReference>
<dbReference type="Pfam" id="PF00169">
    <property type="entry name" value="PH"/>
    <property type="match status" value="1"/>
</dbReference>
<dbReference type="InterPro" id="IPR055071">
    <property type="entry name" value="RA_PHLPP-like"/>
</dbReference>
<dbReference type="SMART" id="SM00233">
    <property type="entry name" value="PH"/>
    <property type="match status" value="1"/>
</dbReference>
<dbReference type="Gene3D" id="3.60.40.10">
    <property type="entry name" value="PPM-type phosphatase domain"/>
    <property type="match status" value="1"/>
</dbReference>
<proteinExistence type="predicted"/>
<dbReference type="OMA" id="DREMEYM"/>
<keyword evidence="8" id="KW-1185">Reference proteome</keyword>
<dbReference type="InterPro" id="IPR032675">
    <property type="entry name" value="LRR_dom_sf"/>
</dbReference>
<dbReference type="SUPFAM" id="SSF52058">
    <property type="entry name" value="L domain-like"/>
    <property type="match status" value="2"/>
</dbReference>
<dbReference type="SMART" id="SM00364">
    <property type="entry name" value="LRR_BAC"/>
    <property type="match status" value="12"/>
</dbReference>
<dbReference type="GO" id="GO:0005737">
    <property type="term" value="C:cytoplasm"/>
    <property type="evidence" value="ECO:0007669"/>
    <property type="project" value="TreeGrafter"/>
</dbReference>
<evidence type="ECO:0000256" key="3">
    <source>
        <dbReference type="ARBA" id="ARBA00022737"/>
    </source>
</evidence>
<dbReference type="Proteomes" id="UP000005408">
    <property type="component" value="Unassembled WGS sequence"/>
</dbReference>
<keyword evidence="1" id="KW-0433">Leucine-rich repeat</keyword>
<evidence type="ECO:0000313" key="7">
    <source>
        <dbReference type="EnsemblMetazoa" id="G20231.3:cds"/>
    </source>
</evidence>
<dbReference type="Pfam" id="PF23010">
    <property type="entry name" value="RA_3"/>
    <property type="match status" value="1"/>
</dbReference>
<feature type="region of interest" description="Disordered" evidence="4">
    <location>
        <begin position="43"/>
        <end position="79"/>
    </location>
</feature>
<dbReference type="SUPFAM" id="SSF81606">
    <property type="entry name" value="PP2C-like"/>
    <property type="match status" value="1"/>
</dbReference>
<organism evidence="7 8">
    <name type="scientific">Magallana gigas</name>
    <name type="common">Pacific oyster</name>
    <name type="synonym">Crassostrea gigas</name>
    <dbReference type="NCBI Taxonomy" id="29159"/>
    <lineage>
        <taxon>Eukaryota</taxon>
        <taxon>Metazoa</taxon>
        <taxon>Spiralia</taxon>
        <taxon>Lophotrochozoa</taxon>
        <taxon>Mollusca</taxon>
        <taxon>Bivalvia</taxon>
        <taxon>Autobranchia</taxon>
        <taxon>Pteriomorphia</taxon>
        <taxon>Ostreida</taxon>
        <taxon>Ostreoidea</taxon>
        <taxon>Ostreidae</taxon>
        <taxon>Magallana</taxon>
    </lineage>
</organism>
<dbReference type="InterPro" id="IPR003591">
    <property type="entry name" value="Leu-rich_rpt_typical-subtyp"/>
</dbReference>
<dbReference type="PROSITE" id="PS50003">
    <property type="entry name" value="PH_DOMAIN"/>
    <property type="match status" value="1"/>
</dbReference>
<dbReference type="InterPro" id="IPR001611">
    <property type="entry name" value="Leu-rich_rpt"/>
</dbReference>
<dbReference type="InterPro" id="IPR001849">
    <property type="entry name" value="PH_domain"/>
</dbReference>
<dbReference type="PANTHER" id="PTHR48051:SF1">
    <property type="entry name" value="RAS SUPPRESSOR PROTEIN 1"/>
    <property type="match status" value="1"/>
</dbReference>
<sequence>MSEDTDTVRLVEVGLEDSSYEAPTQAPQFSKIVFPFPKTNVMLEMPPDNQPLTGHQSLNSISSNSTAQTQPQSESGSSLYGTQYHGAEAWWSMGEFLHQGLTHQSVGLSIHSKNDDDTWDLSDSIADLYMEVSEREEQERDKSVGQLRESKTEVDRKWLEKDTSNGFVRVFQPDSEVSKVFPCTLSTSAHKLCLQCGRPPNSMHIQLNGDIIRRLEPFDCPLAIQNEYLQNVGYKDTKKIQQMGLCPDLSWLVKFYAGKPMSDGTYSRNQLTTYAYVRKGKLLHQWVRRLCVVSGTRLLIYRDKSKSTKPTVVQLAKGEVEEVTVKGHDRCLKVTSTQQGDRSVYLSFDSDTDYSKWLRKTKKATAKLPSKADLSNCHLEFLPETVFINEDLKCLNLRHNALKERPIEEDIYTIGWLDDLPKFHSLCSLNLADNNLSNFPAAICQMKTLTELNIASNKIREIPSEIVHMSSLQMLHIHNNHLNSLPTEMSEMSSLKILVLAFNHFTTIPEVLLQSQNSKSNLDSIIMAGNRVEKLPHEVLCRMQHIKKIDLRMNSLSLLPSETAKFHFLELVTHLDVRDNQIKDLDVRSLKSLEYLNCERNGMQSLQVNGSSLKNLYATDNVLETFSVNPKPEWLVNLDISRNKLPCLPSWASECFFMVKLDASHNVITDLPPRLFCDARKLKVLNLSHNKISEVPSDLQNCVLEDLHLEHNCLTLLPGHLMLQASKLKYLNLTGNDLQSVPQFSFTHSSRLHELYLSDNRLEDDSIPFLCTFTKLRILHIAHNRITEIKNRDIVKLENLLEINLSGNDLRTLPSNLGKHPKLQIIRANGNHLKELPDFKRANNLKVLEVGSNRLSDVSVTNLMGSQVKLLDISGNPDIMVKSSELRGLSSVKKICTVDMRGQNRSLLDLRQAPFESGGCPWQTGLSLTSGMRNKLGVSILNKPQFTNEVEGLFGVFDGGRNDEVIKIIDDVISDTVLEEARQGSSNQNSLKYAMLSIHSKLQSTGQKVGAAAAVCHLKKEDNHYSLSMANVGDVEVVVCRRGEVVPISRRFLVQSDHQECNRICKSDGIITEDGRVNGVTFQTRLLGSSFLYPHVIPDPHLVQMTLHHDDQFIIIANHGLWKYITYEDAVSQIKNIPDPVIAAKRLQDLAQGYGSKESIGILVIRLLLSEKERNKMKTILQKQFQAEQELLAVLKERDVVRDEEKRKKKEEIAQEDESVPMDILKLRKHAKKRMQAFDVFHEEGGDYVSLALSAARSGENWEEVLQKRLAEEVKNKELRHLFDDPSKETDAMNAAFEMGYNGVESNWNTDDKNKKYKKRFHAPDPNVNIISPVNYQPNALINASSSLESVEFTKDYAGSSNVDRDAVLFHQMQIARSKSRSTDSMDSIQSVPNSSSYKDVPVATKSSSHSIEVLIHKPHHGSWEERLGGSQPSYLPTHQRNLSLQDFDWEVPHSCPNTKSIETDQVTIQALDRKMDASMNNLFETEDQTKSDSQECLLHSNEGEDERESSEMFVDDTIVSGYKTAPTLKDKKQRAPPPPPLPPRVSLEDLYAKPQKKERRAPPPPPSNDLYQRERTQSKEDEDRVTIQIVKPVVPPRTYLSKSESVDSAQCGRKPTDSLLALHRGNVLNIRAKFESDNSSTSNKSENNVDYILTPEVVDTQANENKGYLKHEPDVNSNSLTSLQNFYFALQNGTSSNGYHDNSDGPFNTPSLESLLHKSLSQQSVIETYL</sequence>
<feature type="domain" description="PPM-type phosphatase" evidence="6">
    <location>
        <begin position="923"/>
        <end position="1167"/>
    </location>
</feature>
<dbReference type="PROSITE" id="PS51450">
    <property type="entry name" value="LRR"/>
    <property type="match status" value="4"/>
</dbReference>
<name>A0A8W8JT78_MAGGI</name>
<dbReference type="InterPro" id="IPR001932">
    <property type="entry name" value="PPM-type_phosphatase-like_dom"/>
</dbReference>
<feature type="compositionally biased region" description="Basic and acidic residues" evidence="4">
    <location>
        <begin position="1572"/>
        <end position="1586"/>
    </location>
</feature>
<dbReference type="Pfam" id="PF00481">
    <property type="entry name" value="PP2C"/>
    <property type="match status" value="1"/>
</dbReference>